<dbReference type="Gene3D" id="3.30.450.40">
    <property type="match status" value="2"/>
</dbReference>
<evidence type="ECO:0000259" key="5">
    <source>
        <dbReference type="PROSITE" id="PS50111"/>
    </source>
</evidence>
<feature type="transmembrane region" description="Helical" evidence="3">
    <location>
        <begin position="6"/>
        <end position="25"/>
    </location>
</feature>
<dbReference type="GO" id="GO:0016020">
    <property type="term" value="C:membrane"/>
    <property type="evidence" value="ECO:0007669"/>
    <property type="project" value="InterPro"/>
</dbReference>
<evidence type="ECO:0000313" key="6">
    <source>
        <dbReference type="EMBL" id="MBD2771576.1"/>
    </source>
</evidence>
<dbReference type="Gene3D" id="1.10.287.950">
    <property type="entry name" value="Methyl-accepting chemotaxis protein"/>
    <property type="match status" value="1"/>
</dbReference>
<feature type="domain" description="Methyl-accepting transducer" evidence="5">
    <location>
        <begin position="490"/>
        <end position="735"/>
    </location>
</feature>
<dbReference type="EMBL" id="JACXAE010000025">
    <property type="protein sequence ID" value="MBD2771576.1"/>
    <property type="molecule type" value="Genomic_DNA"/>
</dbReference>
<dbReference type="PROSITE" id="PS50046">
    <property type="entry name" value="PHYTOCHROME_2"/>
    <property type="match status" value="2"/>
</dbReference>
<dbReference type="PROSITE" id="PS50111">
    <property type="entry name" value="CHEMOTAXIS_TRANSDUC_2"/>
    <property type="match status" value="1"/>
</dbReference>
<dbReference type="AlphaFoldDB" id="A0A8J6XIX3"/>
<evidence type="ECO:0000259" key="4">
    <source>
        <dbReference type="PROSITE" id="PS50046"/>
    </source>
</evidence>
<dbReference type="SUPFAM" id="SSF55781">
    <property type="entry name" value="GAF domain-like"/>
    <property type="match status" value="2"/>
</dbReference>
<gene>
    <name evidence="6" type="ORF">ICL16_05460</name>
</gene>
<dbReference type="InterPro" id="IPR016132">
    <property type="entry name" value="Phyto_chromo_attachment"/>
</dbReference>
<dbReference type="Pfam" id="PF01590">
    <property type="entry name" value="GAF"/>
    <property type="match status" value="2"/>
</dbReference>
<evidence type="ECO:0000313" key="7">
    <source>
        <dbReference type="Proteomes" id="UP000629098"/>
    </source>
</evidence>
<dbReference type="InterPro" id="IPR004089">
    <property type="entry name" value="MCPsignal_dom"/>
</dbReference>
<dbReference type="SUPFAM" id="SSF58104">
    <property type="entry name" value="Methyl-accepting chemotaxis protein (MCP) signaling domain"/>
    <property type="match status" value="1"/>
</dbReference>
<dbReference type="RefSeq" id="WP_190825863.1">
    <property type="nucleotide sequence ID" value="NZ_CAWPPI010000025.1"/>
</dbReference>
<keyword evidence="3" id="KW-0812">Transmembrane</keyword>
<dbReference type="InterPro" id="IPR003018">
    <property type="entry name" value="GAF"/>
</dbReference>
<keyword evidence="3" id="KW-1133">Transmembrane helix</keyword>
<feature type="domain" description="Phytochrome chromophore attachment site" evidence="4">
    <location>
        <begin position="159"/>
        <end position="294"/>
    </location>
</feature>
<sequence>MSKVRAAALAFCMLPILAVGTFTYLSGQLIGKQITQAKNSGVKGLEQIEAAQRQQLPLLLIGTGVTAVVSGALAAIFTNRTLRPVLNAAATSTTVVNRLRLDQVSTGGSISNKDELVTLEANIKLIEKQLPEVLSKQEAEAEPFQVFTNIVNRLRESLSSEEVFKTTVEEIRTAFRTDRVVIFRFDSNSDGTVVEESVAPGLPKMLWATIEDPCFSSYVEQYRNGHVQAIDNIYQAGLSDCYIGLLQRFAVKANLVAPIVTDNQLFGLLIAHQCSEPRFWEQVEIDLFAQLAAQVGFSLDYARLLETVGAKADQAQVFIDITRRIRKSLNEEDVLNTTVEEMRKAIRTDRVLVYGFDKDWYGTVIAESVVPGFPKALRAQIKDPCFAEGYVSKYQAGRVVAIDNIYEAGLSDCYLGQLEPFAVKANLVAPILKDGHLFGLLIGHHCSAPRHWQQFEIDLITQIAMQVGYALDHARLLKQVDQAFHAVEVVEGKLSQQIKDSQTSVEALSNGLFNQMESVTATYNQILSVADLAQSMQAIAQQVELYQQHVSQTVRAGHQDMNRIVEGICAFQETVVEVGVKVKRLEQPCQKLSTMVYLISNVAAQMKLQTMNAFEAENILSSARKLEADIGEIKTLVASIVSETREMAAAIESGKEHAIVVCQLAQEQEQKLHQIAASDPQITSLLEEIASVASQEAQLSTNASQSIILFANISHQTSEQSQAVADSLANLAALTEELSVATS</sequence>
<dbReference type="InterPro" id="IPR029016">
    <property type="entry name" value="GAF-like_dom_sf"/>
</dbReference>
<keyword evidence="3" id="KW-0472">Membrane</keyword>
<evidence type="ECO:0000256" key="2">
    <source>
        <dbReference type="PROSITE-ProRule" id="PRU00284"/>
    </source>
</evidence>
<dbReference type="GO" id="GO:0007165">
    <property type="term" value="P:signal transduction"/>
    <property type="evidence" value="ECO:0007669"/>
    <property type="project" value="UniProtKB-KW"/>
</dbReference>
<organism evidence="6 7">
    <name type="scientific">Iningainema tapete BLCC-T55</name>
    <dbReference type="NCBI Taxonomy" id="2748662"/>
    <lineage>
        <taxon>Bacteria</taxon>
        <taxon>Bacillati</taxon>
        <taxon>Cyanobacteriota</taxon>
        <taxon>Cyanophyceae</taxon>
        <taxon>Nostocales</taxon>
        <taxon>Scytonemataceae</taxon>
        <taxon>Iningainema tapete</taxon>
    </lineage>
</organism>
<name>A0A8J6XIX3_9CYAN</name>
<dbReference type="SMART" id="SM00065">
    <property type="entry name" value="GAF"/>
    <property type="match status" value="2"/>
</dbReference>
<keyword evidence="7" id="KW-1185">Reference proteome</keyword>
<feature type="transmembrane region" description="Helical" evidence="3">
    <location>
        <begin position="56"/>
        <end position="77"/>
    </location>
</feature>
<comment type="caution">
    <text evidence="6">The sequence shown here is derived from an EMBL/GenBank/DDBJ whole genome shotgun (WGS) entry which is preliminary data.</text>
</comment>
<evidence type="ECO:0000256" key="3">
    <source>
        <dbReference type="SAM" id="Phobius"/>
    </source>
</evidence>
<dbReference type="Proteomes" id="UP000629098">
    <property type="component" value="Unassembled WGS sequence"/>
</dbReference>
<reference evidence="6" key="1">
    <citation type="submission" date="2020-09" db="EMBL/GenBank/DDBJ databases">
        <title>Iningainema tapete sp. nov. (Scytonemataceae, Cyanobacteria) from greenhouses in central Florida (USA) produces two types of nodularin with biosynthetic potential for microcystin-LR and anabaenopeptins.</title>
        <authorList>
            <person name="Berthold D.E."/>
            <person name="Lefler F.W."/>
            <person name="Huang I.-S."/>
            <person name="Abdulla H."/>
            <person name="Zimba P.V."/>
            <person name="Laughinghouse H.D. IV."/>
        </authorList>
    </citation>
    <scope>NUCLEOTIDE SEQUENCE</scope>
    <source>
        <strain evidence="6">BLCCT55</strain>
    </source>
</reference>
<keyword evidence="1 2" id="KW-0807">Transducer</keyword>
<proteinExistence type="predicted"/>
<dbReference type="PANTHER" id="PTHR32089:SF114">
    <property type="entry name" value="METHYL-ACCEPTING CHEMOTAXIS PROTEIN MCPB"/>
    <property type="match status" value="1"/>
</dbReference>
<accession>A0A8J6XIX3</accession>
<evidence type="ECO:0000256" key="1">
    <source>
        <dbReference type="ARBA" id="ARBA00023224"/>
    </source>
</evidence>
<protein>
    <submittedName>
        <fullName evidence="6">GAF domain-containing protein</fullName>
    </submittedName>
</protein>
<dbReference type="PANTHER" id="PTHR32089">
    <property type="entry name" value="METHYL-ACCEPTING CHEMOTAXIS PROTEIN MCPB"/>
    <property type="match status" value="1"/>
</dbReference>
<feature type="domain" description="Phytochrome chromophore attachment site" evidence="4">
    <location>
        <begin position="330"/>
        <end position="466"/>
    </location>
</feature>